<protein>
    <submittedName>
        <fullName evidence="2">IS701 family transposase</fullName>
    </submittedName>
</protein>
<dbReference type="SUPFAM" id="SSF53098">
    <property type="entry name" value="Ribonuclease H-like"/>
    <property type="match status" value="1"/>
</dbReference>
<organism evidence="2 3">
    <name type="scientific">Pseudonocardia lutea</name>
    <dbReference type="NCBI Taxonomy" id="2172015"/>
    <lineage>
        <taxon>Bacteria</taxon>
        <taxon>Bacillati</taxon>
        <taxon>Actinomycetota</taxon>
        <taxon>Actinomycetes</taxon>
        <taxon>Pseudonocardiales</taxon>
        <taxon>Pseudonocardiaceae</taxon>
        <taxon>Pseudonocardia</taxon>
    </lineage>
</organism>
<dbReference type="NCBIfam" id="NF033540">
    <property type="entry name" value="transpos_IS701"/>
    <property type="match status" value="1"/>
</dbReference>
<gene>
    <name evidence="2" type="ORF">ACFQH9_29390</name>
</gene>
<dbReference type="Proteomes" id="UP001596119">
    <property type="component" value="Unassembled WGS sequence"/>
</dbReference>
<dbReference type="InterPro" id="IPR039365">
    <property type="entry name" value="IS701-like"/>
</dbReference>
<dbReference type="RefSeq" id="WP_379571226.1">
    <property type="nucleotide sequence ID" value="NZ_JBHSQK010000102.1"/>
</dbReference>
<dbReference type="EMBL" id="JBHSQK010000102">
    <property type="protein sequence ID" value="MFC5952387.1"/>
    <property type="molecule type" value="Genomic_DNA"/>
</dbReference>
<evidence type="ECO:0000259" key="1">
    <source>
        <dbReference type="Pfam" id="PF13546"/>
    </source>
</evidence>
<feature type="domain" description="Transposase IS701-like DDE" evidence="1">
    <location>
        <begin position="10"/>
        <end position="221"/>
    </location>
</feature>
<reference evidence="3" key="1">
    <citation type="journal article" date="2019" name="Int. J. Syst. Evol. Microbiol.">
        <title>The Global Catalogue of Microorganisms (GCM) 10K type strain sequencing project: providing services to taxonomists for standard genome sequencing and annotation.</title>
        <authorList>
            <consortium name="The Broad Institute Genomics Platform"/>
            <consortium name="The Broad Institute Genome Sequencing Center for Infectious Disease"/>
            <person name="Wu L."/>
            <person name="Ma J."/>
        </authorList>
    </citation>
    <scope>NUCLEOTIDE SEQUENCE [LARGE SCALE GENOMIC DNA]</scope>
    <source>
        <strain evidence="3">CGMCC 4.7397</strain>
    </source>
</reference>
<evidence type="ECO:0000313" key="3">
    <source>
        <dbReference type="Proteomes" id="UP001596119"/>
    </source>
</evidence>
<comment type="caution">
    <text evidence="2">The sequence shown here is derived from an EMBL/GenBank/DDBJ whole genome shotgun (WGS) entry which is preliminary data.</text>
</comment>
<dbReference type="InterPro" id="IPR038721">
    <property type="entry name" value="IS701-like_DDE_dom"/>
</dbReference>
<name>A0ABW1IFL6_9PSEU</name>
<proteinExistence type="predicted"/>
<keyword evidence="3" id="KW-1185">Reference proteome</keyword>
<dbReference type="PANTHER" id="PTHR33627:SF1">
    <property type="entry name" value="TRANSPOSASE"/>
    <property type="match status" value="1"/>
</dbReference>
<accession>A0ABW1IFL6</accession>
<dbReference type="Pfam" id="PF13546">
    <property type="entry name" value="DDE_5"/>
    <property type="match status" value="1"/>
</dbReference>
<dbReference type="PANTHER" id="PTHR33627">
    <property type="entry name" value="TRANSPOSASE"/>
    <property type="match status" value="1"/>
</dbReference>
<sequence length="424" mass="46671">MAGELLDRVAGHFARVETRRRFGVLLRGMLADLPRKNCWSLAEHAGEATPDGMQHLLARAVWDDDAVAAHVRGFVAEHLADPAGVLVADETGDLKKGSCTVGTQRQYTGTAGRIENAQVAVYLTYAGRDGHALIDRELYLPRSWTDDPDRLRGAGVPDGVGFATKPALAAQMIERALDAGVAARWMTGDEVYGADPGLRARLEAHGLGYVLAVAANHHVRISAGPGGRMRVDRIAAALDEHCWQRRSAGSGAKGPRIYEWALIALDPSDGSGSSDGLGHRYLLIRRHPGHGELAFYRCYSPGPVPLGELVRVAGVRWRIEESFQAAKGLVGLDQHQVRRWGSWRRWTVIAMAAHALLAVLAAKERTRPRPDGLIALTCHEIAHLFNRLVINPARRLINPLTWTNWRCRHQHRARECHYRARPAT</sequence>
<dbReference type="InterPro" id="IPR012337">
    <property type="entry name" value="RNaseH-like_sf"/>
</dbReference>
<evidence type="ECO:0000313" key="2">
    <source>
        <dbReference type="EMBL" id="MFC5952387.1"/>
    </source>
</evidence>